<evidence type="ECO:0000256" key="2">
    <source>
        <dbReference type="SAM" id="MobiDB-lite"/>
    </source>
</evidence>
<gene>
    <name evidence="5" type="ORF">GcM3_154005</name>
</gene>
<accession>A0A420HVW9</accession>
<keyword evidence="3" id="KW-0472">Membrane</keyword>
<comment type="similarity">
    <text evidence="1">Belongs to the CBF/MAK21 family.</text>
</comment>
<dbReference type="InterPro" id="IPR005612">
    <property type="entry name" value="CCAAT-binding_factor"/>
</dbReference>
<dbReference type="InterPro" id="IPR027193">
    <property type="entry name" value="Noc4"/>
</dbReference>
<name>A0A420HVW9_9PEZI</name>
<dbReference type="PANTHER" id="PTHR12455">
    <property type="entry name" value="NUCLEOLAR COMPLEX PROTEIN 4"/>
    <property type="match status" value="1"/>
</dbReference>
<protein>
    <recommendedName>
        <fullName evidence="4">CCAAT-binding factor domain-containing protein</fullName>
    </recommendedName>
</protein>
<keyword evidence="6" id="KW-1185">Reference proteome</keyword>
<feature type="compositionally biased region" description="Polar residues" evidence="2">
    <location>
        <begin position="8"/>
        <end position="17"/>
    </location>
</feature>
<comment type="caution">
    <text evidence="5">The sequence shown here is derived from an EMBL/GenBank/DDBJ whole genome shotgun (WGS) entry which is preliminary data.</text>
</comment>
<dbReference type="PANTHER" id="PTHR12455:SF0">
    <property type="entry name" value="NUCLEOLAR COMPLEX PROTEIN 4 HOMOLOG"/>
    <property type="match status" value="1"/>
</dbReference>
<keyword evidence="3" id="KW-0812">Transmembrane</keyword>
<evidence type="ECO:0000313" key="5">
    <source>
        <dbReference type="EMBL" id="RKF61608.1"/>
    </source>
</evidence>
<feature type="domain" description="CCAAT-binding factor" evidence="4">
    <location>
        <begin position="311"/>
        <end position="468"/>
    </location>
</feature>
<proteinExistence type="inferred from homology"/>
<evidence type="ECO:0000256" key="1">
    <source>
        <dbReference type="ARBA" id="ARBA00007797"/>
    </source>
</evidence>
<keyword evidence="3" id="KW-1133">Transmembrane helix</keyword>
<organism evidence="5 6">
    <name type="scientific">Golovinomyces cichoracearum</name>
    <dbReference type="NCBI Taxonomy" id="62708"/>
    <lineage>
        <taxon>Eukaryota</taxon>
        <taxon>Fungi</taxon>
        <taxon>Dikarya</taxon>
        <taxon>Ascomycota</taxon>
        <taxon>Pezizomycotina</taxon>
        <taxon>Leotiomycetes</taxon>
        <taxon>Erysiphales</taxon>
        <taxon>Erysiphaceae</taxon>
        <taxon>Golovinomyces</taxon>
    </lineage>
</organism>
<sequence>MNKRKRLSVNQVHSDFSNPEDDSNGSGDDIQAQILLLENEIFESRKNYNNVVTLLNILESSKNEEEKLVVASISLCRIFTRFMVSGVMTKRQKATEKEAVVVKWLREQYSKYKNKLIYLLGKYVSGATILTLCMRLLKTEGQYLLSGQDYSFPTPFLTELIRSLLSLEDDEIIKAEFGQKFMEEYDDVRFYTFEAIEKVISTEMINKPSKNLFHNCLQLLASVESIPTSNEELTDFYTVEPQKKTHALYSLSQHKKRAQAAWLALMRLEMNKPHRKSILKLMANSIAPWFIKPEILMDFLTDCYNAGGSISLLALSGVFYLIQEKNLDYPLFYNKLYSLLDATLLHSKHRSKFFRLLGIFLGSTHLPAALVASFIKRLSRLTLNAPPSGIIMVIPWMYNLLKKHPQCTFMIHREVRGLEAKKMIMDEGIDDPFVADEEDPMETKAIDSSLWEIVMLQSHYHPNVATLAKILSEQFTKQSYNIEDFLDHSYGSMLEAEHSKEVKKAPVVEFKIPANIFTEPDEGVVAENDLLTKIWSFS</sequence>
<evidence type="ECO:0000259" key="4">
    <source>
        <dbReference type="Pfam" id="PF03914"/>
    </source>
</evidence>
<evidence type="ECO:0000313" key="6">
    <source>
        <dbReference type="Proteomes" id="UP000283383"/>
    </source>
</evidence>
<dbReference type="Pfam" id="PF03914">
    <property type="entry name" value="CBF"/>
    <property type="match status" value="1"/>
</dbReference>
<dbReference type="GO" id="GO:0032040">
    <property type="term" value="C:small-subunit processome"/>
    <property type="evidence" value="ECO:0007669"/>
    <property type="project" value="TreeGrafter"/>
</dbReference>
<feature type="region of interest" description="Disordered" evidence="2">
    <location>
        <begin position="1"/>
        <end position="26"/>
    </location>
</feature>
<feature type="transmembrane region" description="Helical" evidence="3">
    <location>
        <begin position="353"/>
        <end position="375"/>
    </location>
</feature>
<reference evidence="5 6" key="1">
    <citation type="journal article" date="2018" name="BMC Genomics">
        <title>Comparative genome analyses reveal sequence features reflecting distinct modes of host-adaptation between dicot and monocot powdery mildew.</title>
        <authorList>
            <person name="Wu Y."/>
            <person name="Ma X."/>
            <person name="Pan Z."/>
            <person name="Kale S.D."/>
            <person name="Song Y."/>
            <person name="King H."/>
            <person name="Zhang Q."/>
            <person name="Presley C."/>
            <person name="Deng X."/>
            <person name="Wei C.I."/>
            <person name="Xiao S."/>
        </authorList>
    </citation>
    <scope>NUCLEOTIDE SEQUENCE [LARGE SCALE GENOMIC DNA]</scope>
    <source>
        <strain evidence="5">UMSG3</strain>
    </source>
</reference>
<dbReference type="STRING" id="62708.A0A420HVW9"/>
<dbReference type="GO" id="GO:0030692">
    <property type="term" value="C:Noc4p-Nop14p complex"/>
    <property type="evidence" value="ECO:0007669"/>
    <property type="project" value="TreeGrafter"/>
</dbReference>
<evidence type="ECO:0000256" key="3">
    <source>
        <dbReference type="SAM" id="Phobius"/>
    </source>
</evidence>
<dbReference type="Proteomes" id="UP000283383">
    <property type="component" value="Unassembled WGS sequence"/>
</dbReference>
<dbReference type="GO" id="GO:0042254">
    <property type="term" value="P:ribosome biogenesis"/>
    <property type="evidence" value="ECO:0007669"/>
    <property type="project" value="InterPro"/>
</dbReference>
<dbReference type="AlphaFoldDB" id="A0A420HVW9"/>
<dbReference type="EMBL" id="MCBQ01015482">
    <property type="protein sequence ID" value="RKF61608.1"/>
    <property type="molecule type" value="Genomic_DNA"/>
</dbReference>